<name>A0ACC0BRV1_CATRO</name>
<evidence type="ECO:0000313" key="2">
    <source>
        <dbReference type="Proteomes" id="UP001060085"/>
    </source>
</evidence>
<comment type="caution">
    <text evidence="1">The sequence shown here is derived from an EMBL/GenBank/DDBJ whole genome shotgun (WGS) entry which is preliminary data.</text>
</comment>
<proteinExistence type="predicted"/>
<dbReference type="EMBL" id="CM044702">
    <property type="protein sequence ID" value="KAI5675326.1"/>
    <property type="molecule type" value="Genomic_DNA"/>
</dbReference>
<keyword evidence="2" id="KW-1185">Reference proteome</keyword>
<dbReference type="Proteomes" id="UP001060085">
    <property type="component" value="Linkage Group LG02"/>
</dbReference>
<sequence length="125" mass="14427">MRMVLISLEQQRKLGLLLEGMNNDDEMCYIWTIRPNISKEGIHHTNISTEKDYTNIPQHVTTITQIVFDELLILYLSVEEDDDDNDNTDEDYVVSSESDDDNDDNNEEDDISTPINPLFSTTVNQ</sequence>
<gene>
    <name evidence="1" type="ORF">M9H77_06276</name>
</gene>
<evidence type="ECO:0000313" key="1">
    <source>
        <dbReference type="EMBL" id="KAI5675326.1"/>
    </source>
</evidence>
<protein>
    <submittedName>
        <fullName evidence="1">Uncharacterized protein</fullName>
    </submittedName>
</protein>
<organism evidence="1 2">
    <name type="scientific">Catharanthus roseus</name>
    <name type="common">Madagascar periwinkle</name>
    <name type="synonym">Vinca rosea</name>
    <dbReference type="NCBI Taxonomy" id="4058"/>
    <lineage>
        <taxon>Eukaryota</taxon>
        <taxon>Viridiplantae</taxon>
        <taxon>Streptophyta</taxon>
        <taxon>Embryophyta</taxon>
        <taxon>Tracheophyta</taxon>
        <taxon>Spermatophyta</taxon>
        <taxon>Magnoliopsida</taxon>
        <taxon>eudicotyledons</taxon>
        <taxon>Gunneridae</taxon>
        <taxon>Pentapetalae</taxon>
        <taxon>asterids</taxon>
        <taxon>lamiids</taxon>
        <taxon>Gentianales</taxon>
        <taxon>Apocynaceae</taxon>
        <taxon>Rauvolfioideae</taxon>
        <taxon>Vinceae</taxon>
        <taxon>Catharanthinae</taxon>
        <taxon>Catharanthus</taxon>
    </lineage>
</organism>
<reference evidence="2" key="1">
    <citation type="journal article" date="2023" name="Nat. Plants">
        <title>Single-cell RNA sequencing provides a high-resolution roadmap for understanding the multicellular compartmentation of specialized metabolism.</title>
        <authorList>
            <person name="Sun S."/>
            <person name="Shen X."/>
            <person name="Li Y."/>
            <person name="Li Y."/>
            <person name="Wang S."/>
            <person name="Li R."/>
            <person name="Zhang H."/>
            <person name="Shen G."/>
            <person name="Guo B."/>
            <person name="Wei J."/>
            <person name="Xu J."/>
            <person name="St-Pierre B."/>
            <person name="Chen S."/>
            <person name="Sun C."/>
        </authorList>
    </citation>
    <scope>NUCLEOTIDE SEQUENCE [LARGE SCALE GENOMIC DNA]</scope>
</reference>
<accession>A0ACC0BRV1</accession>